<organism evidence="3 4">
    <name type="scientific">Polarella glacialis</name>
    <name type="common">Dinoflagellate</name>
    <dbReference type="NCBI Taxonomy" id="89957"/>
    <lineage>
        <taxon>Eukaryota</taxon>
        <taxon>Sar</taxon>
        <taxon>Alveolata</taxon>
        <taxon>Dinophyceae</taxon>
        <taxon>Suessiales</taxon>
        <taxon>Suessiaceae</taxon>
        <taxon>Polarella</taxon>
    </lineage>
</organism>
<sequence>MSTMAMPMASVPFGCMPAYHPNLMLPMGTLAPQMLWNPAWQSAFCTPAPAVAEQVGRPLLPPRALAAMPIHLRASSQGGQPLCRILCYGDSLTVGYCSNGQLFEPYGRAMSEALAAAGFACEVSICGHSGKTTHEMVAALGGRLVDIVGCQGQGLEQILAEQEYDLVIIMSGTNDMGMGAPQDAILTDLSRLHSACHDRGVPTVALAPPPAPIGGPQREVARRCLADRIRALAASSPGMLACIDPADLVPMGLAFWERDGLHFSPAGSCLLGERLAAVAAEKLLECAAYAPDVQGRHARTTSDESTSKKRQASRCASEVAWLVRDPRHLHAAVA</sequence>
<keyword evidence="5" id="KW-1185">Reference proteome</keyword>
<accession>A0A813JHM5</accession>
<dbReference type="SUPFAM" id="SSF52266">
    <property type="entry name" value="SGNH hydrolase"/>
    <property type="match status" value="1"/>
</dbReference>
<dbReference type="Gene3D" id="3.40.50.1110">
    <property type="entry name" value="SGNH hydrolase"/>
    <property type="match status" value="1"/>
</dbReference>
<evidence type="ECO:0000259" key="1">
    <source>
        <dbReference type="Pfam" id="PF13472"/>
    </source>
</evidence>
<dbReference type="Proteomes" id="UP000654075">
    <property type="component" value="Unassembled WGS sequence"/>
</dbReference>
<evidence type="ECO:0000313" key="4">
    <source>
        <dbReference type="Proteomes" id="UP000626109"/>
    </source>
</evidence>
<dbReference type="PANTHER" id="PTHR30383">
    <property type="entry name" value="THIOESTERASE 1/PROTEASE 1/LYSOPHOSPHOLIPASE L1"/>
    <property type="match status" value="1"/>
</dbReference>
<evidence type="ECO:0000313" key="5">
    <source>
        <dbReference type="Proteomes" id="UP000654075"/>
    </source>
</evidence>
<dbReference type="InterPro" id="IPR013830">
    <property type="entry name" value="SGNH_hydro"/>
</dbReference>
<evidence type="ECO:0000313" key="2">
    <source>
        <dbReference type="EMBL" id="CAE8603465.1"/>
    </source>
</evidence>
<comment type="caution">
    <text evidence="3">The sequence shown here is derived from an EMBL/GenBank/DDBJ whole genome shotgun (WGS) entry which is preliminary data.</text>
</comment>
<dbReference type="InterPro" id="IPR051532">
    <property type="entry name" value="Ester_Hydrolysis_Enzymes"/>
</dbReference>
<feature type="domain" description="SGNH hydrolase-type esterase" evidence="1">
    <location>
        <begin position="87"/>
        <end position="267"/>
    </location>
</feature>
<dbReference type="Proteomes" id="UP000626109">
    <property type="component" value="Unassembled WGS sequence"/>
</dbReference>
<gene>
    <name evidence="2" type="ORF">PGLA1383_LOCUS21675</name>
    <name evidence="3" type="ORF">PGLA2088_LOCUS20344</name>
</gene>
<dbReference type="GO" id="GO:0004622">
    <property type="term" value="F:phosphatidylcholine lysophospholipase activity"/>
    <property type="evidence" value="ECO:0007669"/>
    <property type="project" value="TreeGrafter"/>
</dbReference>
<proteinExistence type="predicted"/>
<dbReference type="PANTHER" id="PTHR30383:SF5">
    <property type="entry name" value="SGNH HYDROLASE-TYPE ESTERASE DOMAIN-CONTAINING PROTEIN"/>
    <property type="match status" value="1"/>
</dbReference>
<dbReference type="OrthoDB" id="6096490at2759"/>
<reference evidence="3" key="1">
    <citation type="submission" date="2021-02" db="EMBL/GenBank/DDBJ databases">
        <authorList>
            <person name="Dougan E. K."/>
            <person name="Rhodes N."/>
            <person name="Thang M."/>
            <person name="Chan C."/>
        </authorList>
    </citation>
    <scope>NUCLEOTIDE SEQUENCE</scope>
</reference>
<dbReference type="EMBL" id="CAJNNW010025504">
    <property type="protein sequence ID" value="CAE8677495.1"/>
    <property type="molecule type" value="Genomic_DNA"/>
</dbReference>
<dbReference type="InterPro" id="IPR036514">
    <property type="entry name" value="SGNH_hydro_sf"/>
</dbReference>
<dbReference type="Pfam" id="PF13472">
    <property type="entry name" value="Lipase_GDSL_2"/>
    <property type="match status" value="1"/>
</dbReference>
<protein>
    <recommendedName>
        <fullName evidence="1">SGNH hydrolase-type esterase domain-containing protein</fullName>
    </recommendedName>
</protein>
<evidence type="ECO:0000313" key="3">
    <source>
        <dbReference type="EMBL" id="CAE8677495.1"/>
    </source>
</evidence>
<dbReference type="CDD" id="cd00229">
    <property type="entry name" value="SGNH_hydrolase"/>
    <property type="match status" value="1"/>
</dbReference>
<name>A0A813JHM5_POLGL</name>
<dbReference type="AlphaFoldDB" id="A0A813JHM5"/>
<dbReference type="EMBL" id="CAJNNV010015419">
    <property type="protein sequence ID" value="CAE8603465.1"/>
    <property type="molecule type" value="Genomic_DNA"/>
</dbReference>